<proteinExistence type="predicted"/>
<organism evidence="1 3">
    <name type="scientific">Mycobacterium kansasii</name>
    <dbReference type="NCBI Taxonomy" id="1768"/>
    <lineage>
        <taxon>Bacteria</taxon>
        <taxon>Bacillati</taxon>
        <taxon>Actinomycetota</taxon>
        <taxon>Actinomycetes</taxon>
        <taxon>Mycobacteriales</taxon>
        <taxon>Mycobacteriaceae</taxon>
        <taxon>Mycobacterium</taxon>
    </lineage>
</organism>
<dbReference type="EMBL" id="MVBM01000003">
    <property type="protein sequence ID" value="OOK75858.1"/>
    <property type="molecule type" value="Genomic_DNA"/>
</dbReference>
<protein>
    <submittedName>
        <fullName evidence="1">Uncharacterized protein</fullName>
    </submittedName>
</protein>
<evidence type="ECO:0000313" key="3">
    <source>
        <dbReference type="Proteomes" id="UP000188532"/>
    </source>
</evidence>
<comment type="caution">
    <text evidence="1">The sequence shown here is derived from an EMBL/GenBank/DDBJ whole genome shotgun (WGS) entry which is preliminary data.</text>
</comment>
<dbReference type="AlphaFoldDB" id="A0A1V3X3B6"/>
<dbReference type="Proteomes" id="UP000188532">
    <property type="component" value="Unassembled WGS sequence"/>
</dbReference>
<evidence type="ECO:0000313" key="1">
    <source>
        <dbReference type="EMBL" id="OOK72991.1"/>
    </source>
</evidence>
<gene>
    <name evidence="1" type="ORF">BZL29_5039</name>
    <name evidence="2" type="ORF">BZL30_3395</name>
</gene>
<sequence>MPFAFHLDHRNRHIRMCSKFMDATSVLGTPDIAAIEV</sequence>
<accession>A0A1V3X3B6</accession>
<evidence type="ECO:0000313" key="4">
    <source>
        <dbReference type="Proteomes" id="UP000189229"/>
    </source>
</evidence>
<reference evidence="3 4" key="1">
    <citation type="submission" date="2017-02" db="EMBL/GenBank/DDBJ databases">
        <title>Complete genome sequences of Mycobacterium kansasii strains isolated from rhesus macaques.</title>
        <authorList>
            <person name="Panda A."/>
            <person name="Nagaraj S."/>
            <person name="Zhao X."/>
            <person name="Tettelin H."/>
            <person name="Detolla L.J."/>
        </authorList>
    </citation>
    <scope>NUCLEOTIDE SEQUENCE [LARGE SCALE GENOMIC DNA]</scope>
    <source>
        <strain evidence="1 3">11-3469</strain>
        <strain evidence="2 4">11-3813</strain>
    </source>
</reference>
<dbReference type="Proteomes" id="UP000189229">
    <property type="component" value="Unassembled WGS sequence"/>
</dbReference>
<evidence type="ECO:0000313" key="2">
    <source>
        <dbReference type="EMBL" id="OOK75858.1"/>
    </source>
</evidence>
<dbReference type="EMBL" id="MVBN01000005">
    <property type="protein sequence ID" value="OOK72991.1"/>
    <property type="molecule type" value="Genomic_DNA"/>
</dbReference>
<name>A0A1V3X3B6_MYCKA</name>